<dbReference type="NCBIfam" id="NF004160">
    <property type="entry name" value="PRK05627.1-3"/>
    <property type="match status" value="1"/>
</dbReference>
<dbReference type="FunFam" id="3.40.50.620:FF:000021">
    <property type="entry name" value="Riboflavin biosynthesis protein"/>
    <property type="match status" value="1"/>
</dbReference>
<dbReference type="EC" id="2.7.1.26" evidence="15"/>
<dbReference type="UniPathway" id="UPA00277">
    <property type="reaction ID" value="UER00407"/>
</dbReference>
<dbReference type="GO" id="GO:0009231">
    <property type="term" value="P:riboflavin biosynthetic process"/>
    <property type="evidence" value="ECO:0007669"/>
    <property type="project" value="InterPro"/>
</dbReference>
<dbReference type="NCBIfam" id="NF004163">
    <property type="entry name" value="PRK05627.1-6"/>
    <property type="match status" value="1"/>
</dbReference>
<evidence type="ECO:0000259" key="16">
    <source>
        <dbReference type="SMART" id="SM00904"/>
    </source>
</evidence>
<dbReference type="EC" id="2.7.7.2" evidence="15"/>
<dbReference type="EMBL" id="JACIGE010000003">
    <property type="protein sequence ID" value="MBB4246737.1"/>
    <property type="molecule type" value="Genomic_DNA"/>
</dbReference>
<dbReference type="NCBIfam" id="NF004159">
    <property type="entry name" value="PRK05627.1-2"/>
    <property type="match status" value="1"/>
</dbReference>
<evidence type="ECO:0000313" key="17">
    <source>
        <dbReference type="EMBL" id="MBB4246737.1"/>
    </source>
</evidence>
<sequence>MLVHRGFSRPAPADTALTIGNFDGVHLGHRALLARLGEVAHARSLLPSALTFEPHPREYFSPEAAPTRLSTLREKLEMIAAEGVRFACVGRFNGALAALSADDFIRRVLIDTLRVRHLIIGDDFRFGADRAGDFAQLAAAGERHGFIVEAMHSVVVDGERVSSSGVRDALDQGELDRAERLLGRPYAIDGRIVHGQKLGRRLGFATANILIKHDRPPLRGVFAVEVKGLGGPGSAPLAGVANLGVRPSADRQTRPLLETHLFDFDRDIYGAHLRVRFLKKLRDEMTFPSLDALRAQIGRDIAAAREFFATGRPADAADAFSTSSHSPTAPLCPPIL</sequence>
<comment type="caution">
    <text evidence="17">The sequence shown here is derived from an EMBL/GenBank/DDBJ whole genome shotgun (WGS) entry which is preliminary data.</text>
</comment>
<dbReference type="RefSeq" id="WP_153115250.1">
    <property type="nucleotide sequence ID" value="NZ_JACIGE010000003.1"/>
</dbReference>
<evidence type="ECO:0000313" key="18">
    <source>
        <dbReference type="Proteomes" id="UP000587070"/>
    </source>
</evidence>
<keyword evidence="12" id="KW-0511">Multifunctional enzyme</keyword>
<dbReference type="GO" id="GO:0008531">
    <property type="term" value="F:riboflavin kinase activity"/>
    <property type="evidence" value="ECO:0007669"/>
    <property type="project" value="UniProtKB-UniRule"/>
</dbReference>
<dbReference type="CDD" id="cd02064">
    <property type="entry name" value="FAD_synthetase_N"/>
    <property type="match status" value="1"/>
</dbReference>
<dbReference type="UniPathway" id="UPA00276">
    <property type="reaction ID" value="UER00406"/>
</dbReference>
<dbReference type="GO" id="GO:0005524">
    <property type="term" value="F:ATP binding"/>
    <property type="evidence" value="ECO:0007669"/>
    <property type="project" value="UniProtKB-UniRule"/>
</dbReference>
<dbReference type="GO" id="GO:0009398">
    <property type="term" value="P:FMN biosynthetic process"/>
    <property type="evidence" value="ECO:0007669"/>
    <property type="project" value="UniProtKB-UniRule"/>
</dbReference>
<dbReference type="InterPro" id="IPR015864">
    <property type="entry name" value="FAD_synthase"/>
</dbReference>
<dbReference type="PIRSF" id="PIRSF004491">
    <property type="entry name" value="FAD_Synth"/>
    <property type="match status" value="1"/>
</dbReference>
<dbReference type="InterPro" id="IPR002606">
    <property type="entry name" value="Riboflavin_kinase_bac"/>
</dbReference>
<comment type="pathway">
    <text evidence="3 15">Cofactor biosynthesis; FMN biosynthesis; FMN from riboflavin (ATP route): step 1/1.</text>
</comment>
<protein>
    <recommendedName>
        <fullName evidence="15">Riboflavin biosynthesis protein</fullName>
    </recommendedName>
    <domain>
        <recommendedName>
            <fullName evidence="15">Riboflavin kinase</fullName>
            <ecNumber evidence="15">2.7.1.26</ecNumber>
        </recommendedName>
        <alternativeName>
            <fullName evidence="15">Flavokinase</fullName>
        </alternativeName>
    </domain>
    <domain>
        <recommendedName>
            <fullName evidence="15">FMN adenylyltransferase</fullName>
            <ecNumber evidence="15">2.7.7.2</ecNumber>
        </recommendedName>
        <alternativeName>
            <fullName evidence="15">FAD pyrophosphorylase</fullName>
        </alternativeName>
        <alternativeName>
            <fullName evidence="15">FAD synthase</fullName>
        </alternativeName>
    </domain>
</protein>
<proteinExistence type="inferred from homology"/>
<dbReference type="InterPro" id="IPR014729">
    <property type="entry name" value="Rossmann-like_a/b/a_fold"/>
</dbReference>
<dbReference type="AlphaFoldDB" id="A0A840FXB2"/>
<evidence type="ECO:0000256" key="4">
    <source>
        <dbReference type="ARBA" id="ARBA00022630"/>
    </source>
</evidence>
<keyword evidence="4 15" id="KW-0285">Flavoprotein</keyword>
<dbReference type="InterPro" id="IPR023465">
    <property type="entry name" value="Riboflavin_kinase_dom_sf"/>
</dbReference>
<dbReference type="Pfam" id="PF01687">
    <property type="entry name" value="Flavokinase"/>
    <property type="match status" value="1"/>
</dbReference>
<keyword evidence="11 15" id="KW-0067">ATP-binding</keyword>
<accession>A0A840FXB2</accession>
<keyword evidence="9 15" id="KW-0418">Kinase</keyword>
<keyword evidence="7 15" id="KW-0548">Nucleotidyltransferase</keyword>
<dbReference type="Gene3D" id="3.40.50.620">
    <property type="entry name" value="HUPs"/>
    <property type="match status" value="1"/>
</dbReference>
<evidence type="ECO:0000256" key="7">
    <source>
        <dbReference type="ARBA" id="ARBA00022695"/>
    </source>
</evidence>
<gene>
    <name evidence="17" type="ORF">GGD90_001100</name>
</gene>
<comment type="function">
    <text evidence="1">Catalyzes the phosphorylation of riboflavin to FMN followed by the adenylation of FMN to FAD.</text>
</comment>
<name>A0A840FXB2_RHOTE</name>
<comment type="similarity">
    <text evidence="15">Belongs to the ribF family.</text>
</comment>
<evidence type="ECO:0000256" key="14">
    <source>
        <dbReference type="ARBA" id="ARBA00049494"/>
    </source>
</evidence>
<keyword evidence="10 15" id="KW-0274">FAD</keyword>
<evidence type="ECO:0000256" key="2">
    <source>
        <dbReference type="ARBA" id="ARBA00004726"/>
    </source>
</evidence>
<dbReference type="Gene3D" id="2.40.30.30">
    <property type="entry name" value="Riboflavin kinase-like"/>
    <property type="match status" value="1"/>
</dbReference>
<evidence type="ECO:0000256" key="3">
    <source>
        <dbReference type="ARBA" id="ARBA00005201"/>
    </source>
</evidence>
<dbReference type="GO" id="GO:0006747">
    <property type="term" value="P:FAD biosynthetic process"/>
    <property type="evidence" value="ECO:0007669"/>
    <property type="project" value="UniProtKB-UniRule"/>
</dbReference>
<comment type="catalytic activity">
    <reaction evidence="14 15">
        <text>FMN + ATP + H(+) = FAD + diphosphate</text>
        <dbReference type="Rhea" id="RHEA:17237"/>
        <dbReference type="ChEBI" id="CHEBI:15378"/>
        <dbReference type="ChEBI" id="CHEBI:30616"/>
        <dbReference type="ChEBI" id="CHEBI:33019"/>
        <dbReference type="ChEBI" id="CHEBI:57692"/>
        <dbReference type="ChEBI" id="CHEBI:58210"/>
        <dbReference type="EC" id="2.7.7.2"/>
    </reaction>
</comment>
<dbReference type="SUPFAM" id="SSF52374">
    <property type="entry name" value="Nucleotidylyl transferase"/>
    <property type="match status" value="1"/>
</dbReference>
<dbReference type="SUPFAM" id="SSF82114">
    <property type="entry name" value="Riboflavin kinase-like"/>
    <property type="match status" value="1"/>
</dbReference>
<dbReference type="SMART" id="SM00904">
    <property type="entry name" value="Flavokinase"/>
    <property type="match status" value="1"/>
</dbReference>
<reference evidence="17 18" key="1">
    <citation type="submission" date="2020-08" db="EMBL/GenBank/DDBJ databases">
        <title>Genome sequencing of Purple Non-Sulfur Bacteria from various extreme environments.</title>
        <authorList>
            <person name="Mayer M."/>
        </authorList>
    </citation>
    <scope>NUCLEOTIDE SEQUENCE [LARGE SCALE GENOMIC DNA]</scope>
    <source>
        <strain evidence="17 18">2761</strain>
    </source>
</reference>
<dbReference type="InterPro" id="IPR023468">
    <property type="entry name" value="Riboflavin_kinase"/>
</dbReference>
<keyword evidence="8 15" id="KW-0547">Nucleotide-binding</keyword>
<evidence type="ECO:0000256" key="13">
    <source>
        <dbReference type="ARBA" id="ARBA00047880"/>
    </source>
</evidence>
<dbReference type="PANTHER" id="PTHR22749:SF6">
    <property type="entry name" value="RIBOFLAVIN KINASE"/>
    <property type="match status" value="1"/>
</dbReference>
<comment type="pathway">
    <text evidence="2 15">Cofactor biosynthesis; FAD biosynthesis; FAD from FMN: step 1/1.</text>
</comment>
<evidence type="ECO:0000256" key="5">
    <source>
        <dbReference type="ARBA" id="ARBA00022643"/>
    </source>
</evidence>
<evidence type="ECO:0000256" key="1">
    <source>
        <dbReference type="ARBA" id="ARBA00002121"/>
    </source>
</evidence>
<feature type="domain" description="Riboflavin kinase" evidence="16">
    <location>
        <begin position="181"/>
        <end position="309"/>
    </location>
</feature>
<dbReference type="GO" id="GO:0003919">
    <property type="term" value="F:FMN adenylyltransferase activity"/>
    <property type="evidence" value="ECO:0007669"/>
    <property type="project" value="UniProtKB-UniRule"/>
</dbReference>
<keyword evidence="5 15" id="KW-0288">FMN</keyword>
<evidence type="ECO:0000256" key="9">
    <source>
        <dbReference type="ARBA" id="ARBA00022777"/>
    </source>
</evidence>
<evidence type="ECO:0000256" key="10">
    <source>
        <dbReference type="ARBA" id="ARBA00022827"/>
    </source>
</evidence>
<dbReference type="OrthoDB" id="9803667at2"/>
<dbReference type="InterPro" id="IPR015865">
    <property type="entry name" value="Riboflavin_kinase_bac/euk"/>
</dbReference>
<evidence type="ECO:0000256" key="12">
    <source>
        <dbReference type="ARBA" id="ARBA00023268"/>
    </source>
</evidence>
<keyword evidence="6 15" id="KW-0808">Transferase</keyword>
<dbReference type="Pfam" id="PF06574">
    <property type="entry name" value="FAD_syn"/>
    <property type="match status" value="1"/>
</dbReference>
<dbReference type="NCBIfam" id="TIGR00083">
    <property type="entry name" value="ribF"/>
    <property type="match status" value="1"/>
</dbReference>
<organism evidence="17 18">
    <name type="scientific">Rhodocyclus tenuis</name>
    <name type="common">Rhodospirillum tenue</name>
    <dbReference type="NCBI Taxonomy" id="1066"/>
    <lineage>
        <taxon>Bacteria</taxon>
        <taxon>Pseudomonadati</taxon>
        <taxon>Pseudomonadota</taxon>
        <taxon>Betaproteobacteria</taxon>
        <taxon>Rhodocyclales</taxon>
        <taxon>Rhodocyclaceae</taxon>
        <taxon>Rhodocyclus</taxon>
    </lineage>
</organism>
<evidence type="ECO:0000256" key="15">
    <source>
        <dbReference type="PIRNR" id="PIRNR004491"/>
    </source>
</evidence>
<evidence type="ECO:0000256" key="6">
    <source>
        <dbReference type="ARBA" id="ARBA00022679"/>
    </source>
</evidence>
<evidence type="ECO:0000256" key="11">
    <source>
        <dbReference type="ARBA" id="ARBA00022840"/>
    </source>
</evidence>
<dbReference type="Proteomes" id="UP000587070">
    <property type="component" value="Unassembled WGS sequence"/>
</dbReference>
<dbReference type="NCBIfam" id="NF004162">
    <property type="entry name" value="PRK05627.1-5"/>
    <property type="match status" value="1"/>
</dbReference>
<evidence type="ECO:0000256" key="8">
    <source>
        <dbReference type="ARBA" id="ARBA00022741"/>
    </source>
</evidence>
<dbReference type="PANTHER" id="PTHR22749">
    <property type="entry name" value="RIBOFLAVIN KINASE/FMN ADENYLYLTRANSFERASE"/>
    <property type="match status" value="1"/>
</dbReference>
<keyword evidence="18" id="KW-1185">Reference proteome</keyword>
<comment type="catalytic activity">
    <reaction evidence="13 15">
        <text>riboflavin + ATP = FMN + ADP + H(+)</text>
        <dbReference type="Rhea" id="RHEA:14357"/>
        <dbReference type="ChEBI" id="CHEBI:15378"/>
        <dbReference type="ChEBI" id="CHEBI:30616"/>
        <dbReference type="ChEBI" id="CHEBI:57986"/>
        <dbReference type="ChEBI" id="CHEBI:58210"/>
        <dbReference type="ChEBI" id="CHEBI:456216"/>
        <dbReference type="EC" id="2.7.1.26"/>
    </reaction>
</comment>